<dbReference type="SUPFAM" id="SSF50998">
    <property type="entry name" value="Quinoprotein alcohol dehydrogenase-like"/>
    <property type="match status" value="1"/>
</dbReference>
<comment type="similarity">
    <text evidence="2">Belongs to the VPS8 family.</text>
</comment>
<evidence type="ECO:0000256" key="7">
    <source>
        <dbReference type="SAM" id="Phobius"/>
    </source>
</evidence>
<dbReference type="InterPro" id="IPR015943">
    <property type="entry name" value="WD40/YVTN_repeat-like_dom_sf"/>
</dbReference>
<dbReference type="GO" id="GO:0006623">
    <property type="term" value="P:protein targeting to vacuole"/>
    <property type="evidence" value="ECO:0007669"/>
    <property type="project" value="InterPro"/>
</dbReference>
<dbReference type="EMBL" id="JAULSV010000001">
    <property type="protein sequence ID" value="KAK0657362.1"/>
    <property type="molecule type" value="Genomic_DNA"/>
</dbReference>
<evidence type="ECO:0000259" key="8">
    <source>
        <dbReference type="Pfam" id="PF08510"/>
    </source>
</evidence>
<dbReference type="Pfam" id="PF23410">
    <property type="entry name" value="Beta-prop_VPS8"/>
    <property type="match status" value="1"/>
</dbReference>
<feature type="compositionally biased region" description="Low complexity" evidence="6">
    <location>
        <begin position="1682"/>
        <end position="1695"/>
    </location>
</feature>
<dbReference type="InterPro" id="IPR059070">
    <property type="entry name" value="TPR_VPS8_2"/>
</dbReference>
<accession>A0AA39YRL5</accession>
<evidence type="ECO:0000313" key="12">
    <source>
        <dbReference type="Proteomes" id="UP001174936"/>
    </source>
</evidence>
<evidence type="ECO:0000259" key="9">
    <source>
        <dbReference type="Pfam" id="PF12816"/>
    </source>
</evidence>
<feature type="domain" description="Vacuolar protein sorting-associated protein 8 central" evidence="9">
    <location>
        <begin position="714"/>
        <end position="916"/>
    </location>
</feature>
<proteinExistence type="inferred from homology"/>
<dbReference type="InterPro" id="IPR025941">
    <property type="entry name" value="Vps8_central_dom"/>
</dbReference>
<feature type="compositionally biased region" description="Low complexity" evidence="6">
    <location>
        <begin position="85"/>
        <end position="113"/>
    </location>
</feature>
<dbReference type="InterPro" id="IPR013717">
    <property type="entry name" value="PIG-P"/>
</dbReference>
<keyword evidence="5 7" id="KW-0472">Membrane</keyword>
<feature type="region of interest" description="Disordered" evidence="6">
    <location>
        <begin position="1"/>
        <end position="134"/>
    </location>
</feature>
<feature type="compositionally biased region" description="Pro residues" evidence="6">
    <location>
        <begin position="1670"/>
        <end position="1681"/>
    </location>
</feature>
<evidence type="ECO:0000256" key="4">
    <source>
        <dbReference type="ARBA" id="ARBA00022989"/>
    </source>
</evidence>
<dbReference type="InterPro" id="IPR045111">
    <property type="entry name" value="Vps41/Vps8"/>
</dbReference>
<dbReference type="CDD" id="cd16448">
    <property type="entry name" value="RING-H2"/>
    <property type="match status" value="1"/>
</dbReference>
<dbReference type="GO" id="GO:0005770">
    <property type="term" value="C:late endosome"/>
    <property type="evidence" value="ECO:0007669"/>
    <property type="project" value="TreeGrafter"/>
</dbReference>
<protein>
    <submittedName>
        <fullName evidence="11">Golgi CORVET complex core vacuolar protein 8-domain-containing protein</fullName>
    </submittedName>
</protein>
<feature type="transmembrane region" description="Helical" evidence="7">
    <location>
        <begin position="1758"/>
        <end position="1781"/>
    </location>
</feature>
<feature type="region of interest" description="Disordered" evidence="6">
    <location>
        <begin position="1591"/>
        <end position="1710"/>
    </location>
</feature>
<dbReference type="Pfam" id="PF25066">
    <property type="entry name" value="TPR_VPS8_2"/>
    <property type="match status" value="1"/>
</dbReference>
<dbReference type="Pfam" id="PF08510">
    <property type="entry name" value="PIG-P"/>
    <property type="match status" value="1"/>
</dbReference>
<sequence>MADATEADLSLAEEQSSSDEETVKGDRDDDHIVDILEEERQAATTPVPAIGSTSIKNRHRELLEAEQETASEEGSVDAIPRRVGSPSDSLLSIPDDSPSVQGSVVSSPASSSVLAIRGSRPGLRSPTPSFRPFDRRFQSRIASPSLSSSRPSSPAFLGGHSRTVSVTSQFLLDPSETDTPSPPWEVVRWTKLSKLNGQAFSEAGKRNFGSPTCLAVAATIVLGTSKGIILMFDYNQNLKMIIGPGTKAVESGPITSIAVSADHTTIAGGHANGSIFTWDTTRGAARPFLSIPPLDPSQLQNRTVDGHIPNVAITHLGFLGIRHTAVVSADDRGMAFSHLATRGTGSLGRTVKTTRILGRYPDSKPPAGKTLKPSTVLAFASLPLGNIEVATDTMGLTAMLTPYLLVIVSTTPVAQTQHKSARPKEVAAHSAMTGCLAWFPAVKLKVPDPVTGSHMSKVKLVYCWSNVLTVLDVDEIPAEDKDKPPSLKFRARSRWKCEEPIVAVQWLSRSVLTVLTISQRLIVLEDRTMRMTEAFDLIYKHIYHVDLFSKQLHSLVEQLDEDDTSMHGVVADAFYMGFKAYKGRLFLLGFNDVSIGALSNWADRLTALMENGDYVGAIQLATSYYTGDANKLTVGLPEDATSRHAMVLDKLMGIMSASLKYAFGQRQKAKGRADDSHLRELAETCFIGCQCAGDVDFLFDEMYDLYEEAGVEGIFLETLEPYILDKTITMIPPVVMKSLVTHFVAKGWESRLEELICHLDTAALDLDQITILCKRHGLYDALIYVWNQALGDYITPLLDLLALLVPLMQNGEYAESGNLMEDEAGLSAYKIFTYLSYVLTGRVYPTGEPIPDTISQKAKAELYWCLFSGKSITWPKGSNKQFLTKPRQSQEPSFPYLRMILKFHAPDFLSALNEAFEDPFLNDSPDRQMNGSPGRDLPEEQIFGLTVDRQYIVSILMEIMNPSDFSPADTIYLDMFIARNLPKYPQYLLFSGSTLTKVLTGLCHYPGEDLFEDAQLSSEYLLSVYQPPDFADLMPLFKQAGFYRILKRIYRTDKQYGKLVETYFEDPDDRDALFDCLRVCLQPQTGLTRRQIQDVHNVIKEHSVAFVELDPQQAAKTIAENAADLHRHILDSVSAQPGLQYRYLKTLLEPEDGSSLDKSPETDMVELYLRLMCKFDPSHVSDYVGVVQSANLKLENLLPTMEETGVIDAAVILMAKEGQVQEAMGRLTKHLGTLESALHGLLEGAESHHDIGDLQESAEDLMQALQKYTLVGIWLCQGQTKTFRGASGSRRRQKSPTKDALSPDEDLWLDLIDKTVQITKQLSADLQTCADQQVQIPNGDSQSDDSSSHQLDTTKLLTLLRALVQNAFTALLISTSTPATPSSASRNTTAIGTNLSFLRVLRAFLTRAVASSPNLADLRAVLSSIFSAYTYEESILRLSNRLLERSLFVSVNQAVELRQRGWRPKGSTCEACGRRVWGPGVAGNVFEAWEERQAEEDRRRAQRKYTGGLLSPGGGTDGKGASSPGSPAEEEYGGNGKGKGKDLTLLGPLVVLACRHIYHQSCLEELLQAKDREGGGRGGGRQMQQIHAGEYRCPIDGQPNANTMPITSEEEEEEDGPLLSAGSNHPSGDDASTSGGEDEEVDLSDLSDDDDDPLPPPQPFSQHTFAPPFYGRPPTPLPPSPSLTSLLRPSRPTTPDQSDDDNPAEPLPRASPKVPTYEYYGFVLYLFSSLCFLIYLLWSYLPSPFLHALGIYYYPNRWWSLAIPSFLVMLYVYIYVALAAYNTEIMTLPLGSIETIVDEAAKVAVVDSKGRLRADERRRRERRSRAREEALQGPGGGLNWRCVWNEGTDAVMDVPLAGVCEVLYVEGRDLDEEIEEGDADVAITWI</sequence>
<keyword evidence="4 7" id="KW-1133">Transmembrane helix</keyword>
<organism evidence="11 12">
    <name type="scientific">Cercophora newfieldiana</name>
    <dbReference type="NCBI Taxonomy" id="92897"/>
    <lineage>
        <taxon>Eukaryota</taxon>
        <taxon>Fungi</taxon>
        <taxon>Dikarya</taxon>
        <taxon>Ascomycota</taxon>
        <taxon>Pezizomycotina</taxon>
        <taxon>Sordariomycetes</taxon>
        <taxon>Sordariomycetidae</taxon>
        <taxon>Sordariales</taxon>
        <taxon>Lasiosphaeriaceae</taxon>
        <taxon>Cercophora</taxon>
    </lineage>
</organism>
<reference evidence="11" key="1">
    <citation type="submission" date="2023-06" db="EMBL/GenBank/DDBJ databases">
        <title>Genome-scale phylogeny and comparative genomics of the fungal order Sordariales.</title>
        <authorList>
            <consortium name="Lawrence Berkeley National Laboratory"/>
            <person name="Hensen N."/>
            <person name="Bonometti L."/>
            <person name="Westerberg I."/>
            <person name="Brannstrom I.O."/>
            <person name="Guillou S."/>
            <person name="Cros-Aarteil S."/>
            <person name="Calhoun S."/>
            <person name="Haridas S."/>
            <person name="Kuo A."/>
            <person name="Mondo S."/>
            <person name="Pangilinan J."/>
            <person name="Riley R."/>
            <person name="Labutti K."/>
            <person name="Andreopoulos B."/>
            <person name="Lipzen A."/>
            <person name="Chen C."/>
            <person name="Yanf M."/>
            <person name="Daum C."/>
            <person name="Ng V."/>
            <person name="Clum A."/>
            <person name="Steindorff A."/>
            <person name="Ohm R."/>
            <person name="Martin F."/>
            <person name="Silar P."/>
            <person name="Natvig D."/>
            <person name="Lalanne C."/>
            <person name="Gautier V."/>
            <person name="Ament-Velasquez S.L."/>
            <person name="Kruys A."/>
            <person name="Hutchinson M.I."/>
            <person name="Powell A.J."/>
            <person name="Barry K."/>
            <person name="Miller A.N."/>
            <person name="Grigoriev I.V."/>
            <person name="Debuchy R."/>
            <person name="Gladieux P."/>
            <person name="Thoren M.H."/>
            <person name="Johannesson H."/>
        </authorList>
    </citation>
    <scope>NUCLEOTIDE SEQUENCE</scope>
    <source>
        <strain evidence="11">SMH2532-1</strain>
    </source>
</reference>
<gene>
    <name evidence="11" type="ORF">B0T16DRAFT_316131</name>
</gene>
<keyword evidence="3 7" id="KW-0812">Transmembrane</keyword>
<name>A0AA39YRL5_9PEZI</name>
<evidence type="ECO:0000256" key="6">
    <source>
        <dbReference type="SAM" id="MobiDB-lite"/>
    </source>
</evidence>
<feature type="transmembrane region" description="Helical" evidence="7">
    <location>
        <begin position="1719"/>
        <end position="1738"/>
    </location>
</feature>
<dbReference type="InterPro" id="IPR011047">
    <property type="entry name" value="Quinoprotein_ADH-like_sf"/>
</dbReference>
<feature type="compositionally biased region" description="Acidic residues" evidence="6">
    <location>
        <begin position="64"/>
        <end position="75"/>
    </location>
</feature>
<evidence type="ECO:0000313" key="11">
    <source>
        <dbReference type="EMBL" id="KAK0657362.1"/>
    </source>
</evidence>
<dbReference type="GO" id="GO:0030897">
    <property type="term" value="C:HOPS complex"/>
    <property type="evidence" value="ECO:0007669"/>
    <property type="project" value="TreeGrafter"/>
</dbReference>
<comment type="caution">
    <text evidence="11">The sequence shown here is derived from an EMBL/GenBank/DDBJ whole genome shotgun (WGS) entry which is preliminary data.</text>
</comment>
<dbReference type="Pfam" id="PF12816">
    <property type="entry name" value="TPR_Vps8"/>
    <property type="match status" value="1"/>
</dbReference>
<evidence type="ECO:0000259" key="10">
    <source>
        <dbReference type="Pfam" id="PF25066"/>
    </source>
</evidence>
<keyword evidence="12" id="KW-1185">Reference proteome</keyword>
<dbReference type="Gene3D" id="2.130.10.10">
    <property type="entry name" value="YVTN repeat-like/Quinoprotein amine dehydrogenase"/>
    <property type="match status" value="1"/>
</dbReference>
<evidence type="ECO:0000256" key="2">
    <source>
        <dbReference type="ARBA" id="ARBA00009422"/>
    </source>
</evidence>
<evidence type="ECO:0000256" key="1">
    <source>
        <dbReference type="ARBA" id="ARBA00004141"/>
    </source>
</evidence>
<comment type="subcellular location">
    <subcellularLocation>
        <location evidence="1">Membrane</location>
        <topology evidence="1">Multi-pass membrane protein</topology>
    </subcellularLocation>
</comment>
<feature type="compositionally biased region" description="Basic and acidic residues" evidence="6">
    <location>
        <begin position="21"/>
        <end position="41"/>
    </location>
</feature>
<feature type="domain" description="PIG-P" evidence="8">
    <location>
        <begin position="1716"/>
        <end position="1864"/>
    </location>
</feature>
<dbReference type="Proteomes" id="UP001174936">
    <property type="component" value="Unassembled WGS sequence"/>
</dbReference>
<feature type="region of interest" description="Disordered" evidence="6">
    <location>
        <begin position="1497"/>
        <end position="1539"/>
    </location>
</feature>
<feature type="compositionally biased region" description="Acidic residues" evidence="6">
    <location>
        <begin position="1636"/>
        <end position="1653"/>
    </location>
</feature>
<feature type="compositionally biased region" description="Polar residues" evidence="6">
    <location>
        <begin position="1621"/>
        <end position="1635"/>
    </location>
</feature>
<dbReference type="PANTHER" id="PTHR12616">
    <property type="entry name" value="VACUOLAR PROTEIN SORTING VPS41"/>
    <property type="match status" value="1"/>
</dbReference>
<evidence type="ECO:0000256" key="5">
    <source>
        <dbReference type="ARBA" id="ARBA00023136"/>
    </source>
</evidence>
<evidence type="ECO:0000256" key="3">
    <source>
        <dbReference type="ARBA" id="ARBA00022692"/>
    </source>
</evidence>
<feature type="domain" description="VPS8-like TPR-like repeats" evidence="10">
    <location>
        <begin position="1255"/>
        <end position="1458"/>
    </location>
</feature>
<dbReference type="PANTHER" id="PTHR12616:SF8">
    <property type="entry name" value="VACUOLAR PROTEIN SORTING-ASSOCIATED PROTEIN 8 HOMOLOG"/>
    <property type="match status" value="1"/>
</dbReference>
<dbReference type="GO" id="GO:0034058">
    <property type="term" value="P:endosomal vesicle fusion"/>
    <property type="evidence" value="ECO:0007669"/>
    <property type="project" value="TreeGrafter"/>
</dbReference>